<dbReference type="Pfam" id="PF01774">
    <property type="entry name" value="UreD"/>
    <property type="match status" value="1"/>
</dbReference>
<sequence>MSPAAPVTDTHASAAPTATRDDASESASTTAGTAATTLTVAASANTVTAASSSPGTARETWRGELELGITARPGRSVATHQFHRGALRVLRPHYLDASGQVTYTVVNPGGAYLDGDRYRVAVTVGDGADLLLTTQSATKVYRTPVGLSTQEMTVCLGSGARLEYLPDQLIAYRDSRYRQHTLVDMDPSATLVLAEVVTPGWSPTGEPFRYDSVRLRTEVRMSGRPVALDNIRLEPSGDEPGFDGVGSFEGFSHVGSLLVLDSRVNDAALAAVCALLTERAGHLRGGASALAVPGFALRVLGNSTQEIDELILAAVAVVRERFFGQGPVNLRKY</sequence>
<comment type="similarity">
    <text evidence="1 3">Belongs to the UreD family.</text>
</comment>
<dbReference type="EMBL" id="FXAC01000005">
    <property type="protein sequence ID" value="SMF01217.1"/>
    <property type="molecule type" value="Genomic_DNA"/>
</dbReference>
<keyword evidence="2 3" id="KW-0143">Chaperone</keyword>
<evidence type="ECO:0000313" key="6">
    <source>
        <dbReference type="Proteomes" id="UP000192929"/>
    </source>
</evidence>
<keyword evidence="6" id="KW-1185">Reference proteome</keyword>
<dbReference type="InterPro" id="IPR002669">
    <property type="entry name" value="UreD"/>
</dbReference>
<proteinExistence type="inferred from homology"/>
<evidence type="ECO:0000256" key="4">
    <source>
        <dbReference type="SAM" id="MobiDB-lite"/>
    </source>
</evidence>
<comment type="function">
    <text evidence="3">Required for maturation of urease via the functional incorporation of the urease nickel metallocenter.</text>
</comment>
<evidence type="ECO:0000256" key="2">
    <source>
        <dbReference type="ARBA" id="ARBA00023186"/>
    </source>
</evidence>
<accession>A0A1X7CRD9</accession>
<keyword evidence="3" id="KW-0996">Nickel insertion</keyword>
<dbReference type="HAMAP" id="MF_01384">
    <property type="entry name" value="UreD"/>
    <property type="match status" value="1"/>
</dbReference>
<dbReference type="PANTHER" id="PTHR33643">
    <property type="entry name" value="UREASE ACCESSORY PROTEIN D"/>
    <property type="match status" value="1"/>
</dbReference>
<dbReference type="RefSeq" id="WP_240505611.1">
    <property type="nucleotide sequence ID" value="NZ_FXAC01000005.1"/>
</dbReference>
<reference evidence="6" key="1">
    <citation type="submission" date="2017-04" db="EMBL/GenBank/DDBJ databases">
        <authorList>
            <person name="Varghese N."/>
            <person name="Submissions S."/>
        </authorList>
    </citation>
    <scope>NUCLEOTIDE SEQUENCE [LARGE SCALE GENOMIC DNA]</scope>
    <source>
        <strain evidence="6">NIO-1021</strain>
    </source>
</reference>
<dbReference type="Proteomes" id="UP000192929">
    <property type="component" value="Unassembled WGS sequence"/>
</dbReference>
<protein>
    <recommendedName>
        <fullName evidence="3">Urease accessory protein UreD</fullName>
    </recommendedName>
</protein>
<evidence type="ECO:0000313" key="5">
    <source>
        <dbReference type="EMBL" id="SMF01217.1"/>
    </source>
</evidence>
<dbReference type="AlphaFoldDB" id="A0A1X7CRD9"/>
<name>A0A1X7CRD9_9MICC</name>
<evidence type="ECO:0000256" key="3">
    <source>
        <dbReference type="HAMAP-Rule" id="MF_01384"/>
    </source>
</evidence>
<comment type="subunit">
    <text evidence="3">UreD, UreF and UreG form a complex that acts as a GTP-hydrolysis-dependent molecular chaperone, activating the urease apoprotein by helping to assemble the nickel containing metallocenter of UreC. The UreE protein probably delivers the nickel.</text>
</comment>
<evidence type="ECO:0000256" key="1">
    <source>
        <dbReference type="ARBA" id="ARBA00007177"/>
    </source>
</evidence>
<dbReference type="PANTHER" id="PTHR33643:SF1">
    <property type="entry name" value="UREASE ACCESSORY PROTEIN D"/>
    <property type="match status" value="1"/>
</dbReference>
<feature type="region of interest" description="Disordered" evidence="4">
    <location>
        <begin position="1"/>
        <end position="31"/>
    </location>
</feature>
<keyword evidence="3" id="KW-0963">Cytoplasm</keyword>
<organism evidence="5 6">
    <name type="scientific">Kocuria marina subsp. indica</name>
    <dbReference type="NCBI Taxonomy" id="1049583"/>
    <lineage>
        <taxon>Bacteria</taxon>
        <taxon>Bacillati</taxon>
        <taxon>Actinomycetota</taxon>
        <taxon>Actinomycetes</taxon>
        <taxon>Micrococcales</taxon>
        <taxon>Micrococcaceae</taxon>
        <taxon>Kocuria</taxon>
    </lineage>
</organism>
<dbReference type="GO" id="GO:0016151">
    <property type="term" value="F:nickel cation binding"/>
    <property type="evidence" value="ECO:0007669"/>
    <property type="project" value="UniProtKB-UniRule"/>
</dbReference>
<gene>
    <name evidence="3" type="primary">ureD</name>
    <name evidence="5" type="ORF">SAMN06296028_10581</name>
</gene>
<dbReference type="GO" id="GO:0005737">
    <property type="term" value="C:cytoplasm"/>
    <property type="evidence" value="ECO:0007669"/>
    <property type="project" value="UniProtKB-SubCell"/>
</dbReference>
<comment type="subcellular location">
    <subcellularLocation>
        <location evidence="3">Cytoplasm</location>
    </subcellularLocation>
</comment>